<dbReference type="EC" id="3.1.3.16" evidence="1"/>
<evidence type="ECO:0000259" key="2">
    <source>
        <dbReference type="PROSITE" id="PS51746"/>
    </source>
</evidence>
<keyword evidence="1" id="KW-0378">Hydrolase</keyword>
<comment type="cofactor">
    <cofactor evidence="1">
        <name>Mn(2+)</name>
        <dbReference type="ChEBI" id="CHEBI:29035"/>
    </cofactor>
</comment>
<dbReference type="Proteomes" id="UP000027195">
    <property type="component" value="Unassembled WGS sequence"/>
</dbReference>
<dbReference type="SUPFAM" id="SSF81606">
    <property type="entry name" value="PP2C-like"/>
    <property type="match status" value="1"/>
</dbReference>
<dbReference type="PROSITE" id="PS51746">
    <property type="entry name" value="PPM_2"/>
    <property type="match status" value="1"/>
</dbReference>
<dbReference type="STRING" id="930990.A0A067MEU3"/>
<evidence type="ECO:0000313" key="4">
    <source>
        <dbReference type="Proteomes" id="UP000027195"/>
    </source>
</evidence>
<keyword evidence="1" id="KW-0464">Manganese</keyword>
<dbReference type="AlphaFoldDB" id="A0A067MEU3"/>
<dbReference type="OrthoDB" id="60843at2759"/>
<protein>
    <recommendedName>
        <fullName evidence="1">Protein phosphatase</fullName>
        <ecNumber evidence="1">3.1.3.16</ecNumber>
    </recommendedName>
</protein>
<dbReference type="GO" id="GO:0004722">
    <property type="term" value="F:protein serine/threonine phosphatase activity"/>
    <property type="evidence" value="ECO:0007669"/>
    <property type="project" value="UniProtKB-EC"/>
</dbReference>
<comment type="similarity">
    <text evidence="1">Belongs to the PP2C family.</text>
</comment>
<proteinExistence type="inferred from homology"/>
<accession>A0A067MEU3</accession>
<keyword evidence="1" id="KW-0460">Magnesium</keyword>
<gene>
    <name evidence="3" type="ORF">BOTBODRAFT_33185</name>
</gene>
<dbReference type="InterPro" id="IPR001932">
    <property type="entry name" value="PPM-type_phosphatase-like_dom"/>
</dbReference>
<evidence type="ECO:0000256" key="1">
    <source>
        <dbReference type="RuleBase" id="RU366020"/>
    </source>
</evidence>
<reference evidence="4" key="1">
    <citation type="journal article" date="2014" name="Proc. Natl. Acad. Sci. U.S.A.">
        <title>Extensive sampling of basidiomycete genomes demonstrates inadequacy of the white-rot/brown-rot paradigm for wood decay fungi.</title>
        <authorList>
            <person name="Riley R."/>
            <person name="Salamov A.A."/>
            <person name="Brown D.W."/>
            <person name="Nagy L.G."/>
            <person name="Floudas D."/>
            <person name="Held B.W."/>
            <person name="Levasseur A."/>
            <person name="Lombard V."/>
            <person name="Morin E."/>
            <person name="Otillar R."/>
            <person name="Lindquist E.A."/>
            <person name="Sun H."/>
            <person name="LaButti K.M."/>
            <person name="Schmutz J."/>
            <person name="Jabbour D."/>
            <person name="Luo H."/>
            <person name="Baker S.E."/>
            <person name="Pisabarro A.G."/>
            <person name="Walton J.D."/>
            <person name="Blanchette R.A."/>
            <person name="Henrissat B."/>
            <person name="Martin F."/>
            <person name="Cullen D."/>
            <person name="Hibbett D.S."/>
            <person name="Grigoriev I.V."/>
        </authorList>
    </citation>
    <scope>NUCLEOTIDE SEQUENCE [LARGE SCALE GENOMIC DNA]</scope>
    <source>
        <strain evidence="4">FD-172 SS1</strain>
    </source>
</reference>
<name>A0A067MEU3_BOTB1</name>
<keyword evidence="1" id="KW-0479">Metal-binding</keyword>
<evidence type="ECO:0000313" key="3">
    <source>
        <dbReference type="EMBL" id="KDQ14074.1"/>
    </source>
</evidence>
<dbReference type="FunCoup" id="A0A067MEU3">
    <property type="interactions" value="239"/>
</dbReference>
<keyword evidence="4" id="KW-1185">Reference proteome</keyword>
<comment type="cofactor">
    <cofactor evidence="1">
        <name>Mg(2+)</name>
        <dbReference type="ChEBI" id="CHEBI:18420"/>
    </cofactor>
</comment>
<comment type="catalytic activity">
    <reaction evidence="1">
        <text>O-phospho-L-seryl-[protein] + H2O = L-seryl-[protein] + phosphate</text>
        <dbReference type="Rhea" id="RHEA:20629"/>
        <dbReference type="Rhea" id="RHEA-COMP:9863"/>
        <dbReference type="Rhea" id="RHEA-COMP:11604"/>
        <dbReference type="ChEBI" id="CHEBI:15377"/>
        <dbReference type="ChEBI" id="CHEBI:29999"/>
        <dbReference type="ChEBI" id="CHEBI:43474"/>
        <dbReference type="ChEBI" id="CHEBI:83421"/>
        <dbReference type="EC" id="3.1.3.16"/>
    </reaction>
</comment>
<dbReference type="SMART" id="SM00332">
    <property type="entry name" value="PP2Cc"/>
    <property type="match status" value="1"/>
</dbReference>
<dbReference type="InParanoid" id="A0A067MEU3"/>
<dbReference type="Gene3D" id="3.60.40.10">
    <property type="entry name" value="PPM-type phosphatase domain"/>
    <property type="match status" value="1"/>
</dbReference>
<dbReference type="InterPro" id="IPR039123">
    <property type="entry name" value="PPTC7"/>
</dbReference>
<organism evidence="3 4">
    <name type="scientific">Botryobasidium botryosum (strain FD-172 SS1)</name>
    <dbReference type="NCBI Taxonomy" id="930990"/>
    <lineage>
        <taxon>Eukaryota</taxon>
        <taxon>Fungi</taxon>
        <taxon>Dikarya</taxon>
        <taxon>Basidiomycota</taxon>
        <taxon>Agaricomycotina</taxon>
        <taxon>Agaricomycetes</taxon>
        <taxon>Cantharellales</taxon>
        <taxon>Botryobasidiaceae</taxon>
        <taxon>Botryobasidium</taxon>
    </lineage>
</organism>
<dbReference type="HOGENOM" id="CLU_029404_7_1_1"/>
<dbReference type="InterPro" id="IPR036457">
    <property type="entry name" value="PPM-type-like_dom_sf"/>
</dbReference>
<sequence>MRAAFSRHAKCLPKSHVSHGIRSFSTGPRPYKIHMGVSYAGKPPFEDEADMSRSFPNEHPIAKWRDRLLKWPKGLPTTGAGQDFFYVQNMKNDSGISFGVADGVGGWGPIFDPSLFSQAIMYHASRVAAQRWAGEPETDPIADGGDMALVDVGTQTTPEECMQLAYRGVLREKFVDGGASTATIMQINSKSGLLQAANLGDSGFSIFRSSSLYYSQAPQTHYFNCPRQLAKYPAKSRWSRDIIADFPEHAATYSTRLRHGDVVIAFTDGLSDNVWPSELLQCVTHVLRSNVPEARQAQDLADICVHLAMQSMHRYDKVSPFEMESQRSRFRHYGGKVDDVTVIVALISEII</sequence>
<feature type="domain" description="PPM-type phosphatase" evidence="2">
    <location>
        <begin position="60"/>
        <end position="347"/>
    </location>
</feature>
<dbReference type="PANTHER" id="PTHR12320">
    <property type="entry name" value="PROTEIN PHOSPHATASE 2C"/>
    <property type="match status" value="1"/>
</dbReference>
<comment type="catalytic activity">
    <reaction evidence="1">
        <text>O-phospho-L-threonyl-[protein] + H2O = L-threonyl-[protein] + phosphate</text>
        <dbReference type="Rhea" id="RHEA:47004"/>
        <dbReference type="Rhea" id="RHEA-COMP:11060"/>
        <dbReference type="Rhea" id="RHEA-COMP:11605"/>
        <dbReference type="ChEBI" id="CHEBI:15377"/>
        <dbReference type="ChEBI" id="CHEBI:30013"/>
        <dbReference type="ChEBI" id="CHEBI:43474"/>
        <dbReference type="ChEBI" id="CHEBI:61977"/>
        <dbReference type="EC" id="3.1.3.16"/>
    </reaction>
</comment>
<dbReference type="EMBL" id="KL198040">
    <property type="protein sequence ID" value="KDQ14074.1"/>
    <property type="molecule type" value="Genomic_DNA"/>
</dbReference>
<dbReference type="GO" id="GO:0046872">
    <property type="term" value="F:metal ion binding"/>
    <property type="evidence" value="ECO:0007669"/>
    <property type="project" value="UniProtKB-UniRule"/>
</dbReference>
<keyword evidence="1" id="KW-0904">Protein phosphatase</keyword>
<dbReference type="PANTHER" id="PTHR12320:SF1">
    <property type="entry name" value="PROTEIN PHOSPHATASE PTC7 HOMOLOG"/>
    <property type="match status" value="1"/>
</dbReference>